<feature type="non-terminal residue" evidence="2">
    <location>
        <position position="21"/>
    </location>
</feature>
<feature type="region of interest" description="Disordered" evidence="1">
    <location>
        <begin position="1"/>
        <end position="21"/>
    </location>
</feature>
<accession>A0A6J4IUI0</accession>
<sequence length="21" mass="2533">GQDDHHDQAPRRHDPRRVRAL</sequence>
<reference evidence="2" key="1">
    <citation type="submission" date="2020-02" db="EMBL/GenBank/DDBJ databases">
        <authorList>
            <person name="Meier V. D."/>
        </authorList>
    </citation>
    <scope>NUCLEOTIDE SEQUENCE</scope>
    <source>
        <strain evidence="2">AVDCRST_MAG27</strain>
    </source>
</reference>
<gene>
    <name evidence="2" type="ORF">AVDCRST_MAG27-2484</name>
</gene>
<feature type="non-terminal residue" evidence="2">
    <location>
        <position position="1"/>
    </location>
</feature>
<protein>
    <submittedName>
        <fullName evidence="2">Uncharacterized protein</fullName>
    </submittedName>
</protein>
<proteinExistence type="predicted"/>
<organism evidence="2">
    <name type="scientific">uncultured Craurococcus sp</name>
    <dbReference type="NCBI Taxonomy" id="1135998"/>
    <lineage>
        <taxon>Bacteria</taxon>
        <taxon>Pseudomonadati</taxon>
        <taxon>Pseudomonadota</taxon>
        <taxon>Alphaproteobacteria</taxon>
        <taxon>Acetobacterales</taxon>
        <taxon>Acetobacteraceae</taxon>
        <taxon>Craurococcus</taxon>
        <taxon>environmental samples</taxon>
    </lineage>
</organism>
<name>A0A6J4IUI0_9PROT</name>
<dbReference type="EMBL" id="CADCTD010000113">
    <property type="protein sequence ID" value="CAA9259895.1"/>
    <property type="molecule type" value="Genomic_DNA"/>
</dbReference>
<feature type="compositionally biased region" description="Basic and acidic residues" evidence="1">
    <location>
        <begin position="1"/>
        <end position="12"/>
    </location>
</feature>
<dbReference type="AlphaFoldDB" id="A0A6J4IUI0"/>
<evidence type="ECO:0000313" key="2">
    <source>
        <dbReference type="EMBL" id="CAA9259895.1"/>
    </source>
</evidence>
<evidence type="ECO:0000256" key="1">
    <source>
        <dbReference type="SAM" id="MobiDB-lite"/>
    </source>
</evidence>